<dbReference type="FunFam" id="3.40.50.720:FF:000084">
    <property type="entry name" value="Short-chain dehydrogenase reductase"/>
    <property type="match status" value="1"/>
</dbReference>
<dbReference type="Gene3D" id="3.40.50.720">
    <property type="entry name" value="NAD(P)-binding Rossmann-like Domain"/>
    <property type="match status" value="1"/>
</dbReference>
<accession>A0A0A1VRF7</accession>
<sequence>MSNQQKVAIVTGGSRGIGRATCLALAGQGFSVVVVGTNPERIEQTLNLINDKCNPSPASHLGLALDVRKEADMEEMVNQAVAHFGNIDLLVASAGLGKKVRSDRSLPRPTTELSLDEWHDLLEVNLTGIFLSNRAVLPIMISQASGQIVNICSSTTPYGLRGEPYAPAYCASKFGVVGLTESLAEEVRPYGIRVQAIFPGLVETGMIAKTALARRYGGLLTVEDVAAIIVYLTQQQDDTVIVHPHLLPVLER</sequence>
<dbReference type="SUPFAM" id="SSF51735">
    <property type="entry name" value="NAD(P)-binding Rossmann-fold domains"/>
    <property type="match status" value="1"/>
</dbReference>
<proteinExistence type="inferred from homology"/>
<comment type="caution">
    <text evidence="4">The sequence shown here is derived from an EMBL/GenBank/DDBJ whole genome shotgun (WGS) entry which is preliminary data.</text>
</comment>
<dbReference type="InterPro" id="IPR036291">
    <property type="entry name" value="NAD(P)-bd_dom_sf"/>
</dbReference>
<dbReference type="Proteomes" id="UP000030321">
    <property type="component" value="Unassembled WGS sequence"/>
</dbReference>
<comment type="similarity">
    <text evidence="1 3">Belongs to the short-chain dehydrogenases/reductases (SDR) family.</text>
</comment>
<evidence type="ECO:0000313" key="5">
    <source>
        <dbReference type="Proteomes" id="UP000030321"/>
    </source>
</evidence>
<dbReference type="PANTHER" id="PTHR42760">
    <property type="entry name" value="SHORT-CHAIN DEHYDROGENASES/REDUCTASES FAMILY MEMBER"/>
    <property type="match status" value="1"/>
</dbReference>
<dbReference type="EMBL" id="BBPA01000018">
    <property type="protein sequence ID" value="GAL92013.1"/>
    <property type="molecule type" value="Genomic_DNA"/>
</dbReference>
<dbReference type="PRINTS" id="PR00081">
    <property type="entry name" value="GDHRDH"/>
</dbReference>
<dbReference type="PRINTS" id="PR00080">
    <property type="entry name" value="SDRFAMILY"/>
</dbReference>
<dbReference type="RefSeq" id="WP_002751234.1">
    <property type="nucleotide sequence ID" value="NZ_BBPA01000018.1"/>
</dbReference>
<dbReference type="InterPro" id="IPR002347">
    <property type="entry name" value="SDR_fam"/>
</dbReference>
<evidence type="ECO:0000256" key="2">
    <source>
        <dbReference type="ARBA" id="ARBA00023002"/>
    </source>
</evidence>
<protein>
    <submittedName>
        <fullName evidence="4">3-oxoacyl-[acyl-carrier protein] reductase</fullName>
        <ecNumber evidence="4">1.1.1.100</ecNumber>
    </submittedName>
</protein>
<keyword evidence="2 4" id="KW-0560">Oxidoreductase</keyword>
<evidence type="ECO:0000313" key="4">
    <source>
        <dbReference type="EMBL" id="GAL92013.1"/>
    </source>
</evidence>
<dbReference type="AlphaFoldDB" id="A0A0A1VRF7"/>
<dbReference type="CDD" id="cd05233">
    <property type="entry name" value="SDR_c"/>
    <property type="match status" value="1"/>
</dbReference>
<evidence type="ECO:0000256" key="3">
    <source>
        <dbReference type="RuleBase" id="RU000363"/>
    </source>
</evidence>
<organism evidence="4 5">
    <name type="scientific">Microcystis aeruginosa NIES-44</name>
    <dbReference type="NCBI Taxonomy" id="449439"/>
    <lineage>
        <taxon>Bacteria</taxon>
        <taxon>Bacillati</taxon>
        <taxon>Cyanobacteriota</taxon>
        <taxon>Cyanophyceae</taxon>
        <taxon>Oscillatoriophycideae</taxon>
        <taxon>Chroococcales</taxon>
        <taxon>Microcystaceae</taxon>
        <taxon>Microcystis</taxon>
    </lineage>
</organism>
<name>A0A0A1VRF7_MICAE</name>
<dbReference type="Pfam" id="PF00106">
    <property type="entry name" value="adh_short"/>
    <property type="match status" value="1"/>
</dbReference>
<gene>
    <name evidence="4" type="ORF">N44_00301</name>
</gene>
<dbReference type="GO" id="GO:0004316">
    <property type="term" value="F:3-oxoacyl-[acyl-carrier-protein] reductase (NADPH) activity"/>
    <property type="evidence" value="ECO:0007669"/>
    <property type="project" value="UniProtKB-EC"/>
</dbReference>
<evidence type="ECO:0000256" key="1">
    <source>
        <dbReference type="ARBA" id="ARBA00006484"/>
    </source>
</evidence>
<reference evidence="5" key="1">
    <citation type="journal article" date="2015" name="Genome">
        <title>Whole Genome Sequence of the Non-Microcystin-Producing Microcystis aeruginosa Strain NIES-44.</title>
        <authorList>
            <person name="Okano K."/>
            <person name="Miyata N."/>
            <person name="Ozaki Y."/>
        </authorList>
    </citation>
    <scope>NUCLEOTIDE SEQUENCE [LARGE SCALE GENOMIC DNA]</scope>
    <source>
        <strain evidence="5">NIES-44</strain>
    </source>
</reference>
<dbReference type="EC" id="1.1.1.100" evidence="4"/>